<comment type="caution">
    <text evidence="1">The sequence shown here is derived from an EMBL/GenBank/DDBJ whole genome shotgun (WGS) entry which is preliminary data.</text>
</comment>
<dbReference type="AlphaFoldDB" id="M3G766"/>
<accession>M3G766</accession>
<evidence type="ECO:0000313" key="2">
    <source>
        <dbReference type="Proteomes" id="UP000011770"/>
    </source>
</evidence>
<protein>
    <submittedName>
        <fullName evidence="1">Uncharacterized protein</fullName>
    </submittedName>
</protein>
<gene>
    <name evidence="1" type="ORF">LEP1GSC188_0762</name>
</gene>
<evidence type="ECO:0000313" key="1">
    <source>
        <dbReference type="EMBL" id="EMF81839.1"/>
    </source>
</evidence>
<organism evidence="1 2">
    <name type="scientific">Leptospira weilii serovar Topaz str. LT2116</name>
    <dbReference type="NCBI Taxonomy" id="1088540"/>
    <lineage>
        <taxon>Bacteria</taxon>
        <taxon>Pseudomonadati</taxon>
        <taxon>Spirochaetota</taxon>
        <taxon>Spirochaetia</taxon>
        <taxon>Leptospirales</taxon>
        <taxon>Leptospiraceae</taxon>
        <taxon>Leptospira</taxon>
    </lineage>
</organism>
<proteinExistence type="predicted"/>
<dbReference type="EMBL" id="AHOR02000029">
    <property type="protein sequence ID" value="EMF81839.1"/>
    <property type="molecule type" value="Genomic_DNA"/>
</dbReference>
<reference evidence="1 2" key="1">
    <citation type="submission" date="2013-01" db="EMBL/GenBank/DDBJ databases">
        <authorList>
            <person name="Harkins D.M."/>
            <person name="Durkin A.S."/>
            <person name="Brinkac L.M."/>
            <person name="Haft D.H."/>
            <person name="Selengut J.D."/>
            <person name="Sanka R."/>
            <person name="DePew J."/>
            <person name="Purushe J."/>
            <person name="Tulsiani S.M."/>
            <person name="Graham G.C."/>
            <person name="Burns M.-A."/>
            <person name="Dohnt M.F."/>
            <person name="Smythe L.D."/>
            <person name="McKay D.B."/>
            <person name="Craig S.B."/>
            <person name="Vinetz J.M."/>
            <person name="Sutton G.G."/>
            <person name="Nierman W.C."/>
            <person name="Fouts D.E."/>
        </authorList>
    </citation>
    <scope>NUCLEOTIDE SEQUENCE [LARGE SCALE GENOMIC DNA]</scope>
    <source>
        <strain evidence="1 2">LT2116</strain>
    </source>
</reference>
<dbReference type="Proteomes" id="UP000011770">
    <property type="component" value="Unassembled WGS sequence"/>
</dbReference>
<sequence length="56" mass="6385">MRILLYYFFIISGHTINSGFTSGKPNTILHTRSLDWSVFALFSGIQEFSESSLQIL</sequence>
<name>M3G766_9LEPT</name>